<evidence type="ECO:0000313" key="9">
    <source>
        <dbReference type="EMBL" id="KAF7341067.1"/>
    </source>
</evidence>
<organism evidence="9 10">
    <name type="scientific">Mycena sanguinolenta</name>
    <dbReference type="NCBI Taxonomy" id="230812"/>
    <lineage>
        <taxon>Eukaryota</taxon>
        <taxon>Fungi</taxon>
        <taxon>Dikarya</taxon>
        <taxon>Basidiomycota</taxon>
        <taxon>Agaricomycotina</taxon>
        <taxon>Agaricomycetes</taxon>
        <taxon>Agaricomycetidae</taxon>
        <taxon>Agaricales</taxon>
        <taxon>Marasmiineae</taxon>
        <taxon>Mycenaceae</taxon>
        <taxon>Mycena</taxon>
    </lineage>
</organism>
<dbReference type="GO" id="GO:0046872">
    <property type="term" value="F:metal ion binding"/>
    <property type="evidence" value="ECO:0007669"/>
    <property type="project" value="UniProtKB-KW"/>
</dbReference>
<feature type="compositionally biased region" description="Polar residues" evidence="6">
    <location>
        <begin position="715"/>
        <end position="732"/>
    </location>
</feature>
<gene>
    <name evidence="9" type="ORF">MSAN_02092800</name>
</gene>
<keyword evidence="5" id="KW-0460">Magnesium</keyword>
<accession>A0A8H7CM71</accession>
<dbReference type="SUPFAM" id="SSF88723">
    <property type="entry name" value="PIN domain-like"/>
    <property type="match status" value="1"/>
</dbReference>
<evidence type="ECO:0000256" key="4">
    <source>
        <dbReference type="ARBA" id="ARBA00022801"/>
    </source>
</evidence>
<evidence type="ECO:0000259" key="7">
    <source>
        <dbReference type="SMART" id="SM00484"/>
    </source>
</evidence>
<evidence type="ECO:0000259" key="8">
    <source>
        <dbReference type="SMART" id="SM00485"/>
    </source>
</evidence>
<name>A0A8H7CM71_9AGAR</name>
<dbReference type="InterPro" id="IPR006085">
    <property type="entry name" value="XPG_DNA_repair_N"/>
</dbReference>
<proteinExistence type="predicted"/>
<comment type="caution">
    <text evidence="9">The sequence shown here is derived from an EMBL/GenBank/DDBJ whole genome shotgun (WGS) entry which is preliminary data.</text>
</comment>
<dbReference type="SUPFAM" id="SSF47807">
    <property type="entry name" value="5' to 3' exonuclease, C-terminal subdomain"/>
    <property type="match status" value="1"/>
</dbReference>
<dbReference type="InterPro" id="IPR008918">
    <property type="entry name" value="HhH2"/>
</dbReference>
<keyword evidence="3" id="KW-0479">Metal-binding</keyword>
<evidence type="ECO:0000256" key="1">
    <source>
        <dbReference type="ARBA" id="ARBA00001946"/>
    </source>
</evidence>
<dbReference type="SMART" id="SM00279">
    <property type="entry name" value="HhH2"/>
    <property type="match status" value="1"/>
</dbReference>
<comment type="cofactor">
    <cofactor evidence="1">
        <name>Mg(2+)</name>
        <dbReference type="ChEBI" id="CHEBI:18420"/>
    </cofactor>
</comment>
<dbReference type="InterPro" id="IPR036279">
    <property type="entry name" value="5-3_exonuclease_C_sf"/>
</dbReference>
<dbReference type="InterPro" id="IPR029060">
    <property type="entry name" value="PIN-like_dom_sf"/>
</dbReference>
<evidence type="ECO:0000256" key="6">
    <source>
        <dbReference type="SAM" id="MobiDB-lite"/>
    </source>
</evidence>
<reference evidence="9" key="1">
    <citation type="submission" date="2020-05" db="EMBL/GenBank/DDBJ databases">
        <title>Mycena genomes resolve the evolution of fungal bioluminescence.</title>
        <authorList>
            <person name="Tsai I.J."/>
        </authorList>
    </citation>
    <scope>NUCLEOTIDE SEQUENCE</scope>
    <source>
        <strain evidence="9">160909Yilan</strain>
    </source>
</reference>
<dbReference type="SMART" id="SM00485">
    <property type="entry name" value="XPGN"/>
    <property type="match status" value="1"/>
</dbReference>
<feature type="compositionally biased region" description="Basic and acidic residues" evidence="6">
    <location>
        <begin position="738"/>
        <end position="752"/>
    </location>
</feature>
<sequence>MSPPLQGVCVTWQRSHRSMIKFEADFNSTSARSPTKTSLAYLFPHSPTLHHFTQVANLKYFSEVLTSLREAPVAIPSGTYYKTGYFSPLQEVLRSLHEASAAFAPETYYLPPPPLRPKHVAPSQLSKLGASEISAQQRPLSITKATAAITARTARTHWSFCKQTAQRGPLKQDEIRSFQLSLKLILSDYNISRKWALREEGRPAFEPYPAGVRHQLSFSNIAPSARSAFGILPTLPVLIWTPLTDLDLLPPWVFRELEPIEQKISLPNLAVGTGFIANPTGARGFRVGIDASGWMYRACSLHGTTQNPELVALFSRCSRLFRLPFIPIFVFDGPGRPSNKRGKLVRGNDHSLAAPFQQMLDGFGFQWITAPGEAEATLSAMTSTGVPVSVDAILTDDSDSFVFGASVVLRIRSEDNENYEASRYSAFDIAEVLGLSHEDFILIAILSGGDYSDGLDQCGIKTAMGLARAGLGRQLISGLSGRSDHESKAFLTNWRVALQTELRMNTAGCLPHRYPQLAASIPSDFPALDIINLYRYPVVSGPSAVPILVFRPPHLNILARFAEDYFGWGNSIGILEHFADQLFAGLVIRELVHRASAVGQHAPSIIRDIVGDRHHKSTGYLAELRLMLNLDPSILTSALQAIDGRHDPVGGAHAAIAAWITIALPKVRVWAPKSMVEYVYRDLVLDYTCAQASKTARKNKTKNKMKAHQGKFRSDASTSKAGSHSVLSPNQQRGSSSRRGDRSLVRREKRYTTKEVIHQGKEVVELITDSEGEY</sequence>
<keyword evidence="10" id="KW-1185">Reference proteome</keyword>
<dbReference type="CDD" id="cd09870">
    <property type="entry name" value="PIN_YEN1"/>
    <property type="match status" value="1"/>
</dbReference>
<keyword evidence="4" id="KW-0378">Hydrolase</keyword>
<dbReference type="Gene3D" id="3.40.50.1010">
    <property type="entry name" value="5'-nuclease"/>
    <property type="match status" value="2"/>
</dbReference>
<dbReference type="PANTHER" id="PTHR11081">
    <property type="entry name" value="FLAP ENDONUCLEASE FAMILY MEMBER"/>
    <property type="match status" value="1"/>
</dbReference>
<dbReference type="PANTHER" id="PTHR11081:SF75">
    <property type="entry name" value="ENDONUCLEASE, PUTATIVE (AFU_ORTHOLOGUE AFUA_3G13260)-RELATED"/>
    <property type="match status" value="1"/>
</dbReference>
<evidence type="ECO:0000256" key="2">
    <source>
        <dbReference type="ARBA" id="ARBA00022722"/>
    </source>
</evidence>
<dbReference type="GO" id="GO:0017108">
    <property type="term" value="F:5'-flap endonuclease activity"/>
    <property type="evidence" value="ECO:0007669"/>
    <property type="project" value="TreeGrafter"/>
</dbReference>
<dbReference type="Pfam" id="PF00867">
    <property type="entry name" value="XPG_I"/>
    <property type="match status" value="1"/>
</dbReference>
<dbReference type="InterPro" id="IPR006084">
    <property type="entry name" value="XPG/Rad2"/>
</dbReference>
<evidence type="ECO:0000313" key="10">
    <source>
        <dbReference type="Proteomes" id="UP000623467"/>
    </source>
</evidence>
<dbReference type="GO" id="GO:0006281">
    <property type="term" value="P:DNA repair"/>
    <property type="evidence" value="ECO:0007669"/>
    <property type="project" value="UniProtKB-ARBA"/>
</dbReference>
<dbReference type="SMART" id="SM00484">
    <property type="entry name" value="XPGI"/>
    <property type="match status" value="1"/>
</dbReference>
<feature type="compositionally biased region" description="Basic residues" evidence="6">
    <location>
        <begin position="695"/>
        <end position="711"/>
    </location>
</feature>
<evidence type="ECO:0000256" key="3">
    <source>
        <dbReference type="ARBA" id="ARBA00022723"/>
    </source>
</evidence>
<evidence type="ECO:0008006" key="11">
    <source>
        <dbReference type="Google" id="ProtNLM"/>
    </source>
</evidence>
<evidence type="ECO:0000256" key="5">
    <source>
        <dbReference type="ARBA" id="ARBA00022842"/>
    </source>
</evidence>
<feature type="region of interest" description="Disordered" evidence="6">
    <location>
        <begin position="695"/>
        <end position="752"/>
    </location>
</feature>
<feature type="domain" description="XPG-I" evidence="7">
    <location>
        <begin position="361"/>
        <end position="435"/>
    </location>
</feature>
<dbReference type="InterPro" id="IPR037316">
    <property type="entry name" value="Yen1_H3TH"/>
</dbReference>
<dbReference type="AlphaFoldDB" id="A0A8H7CM71"/>
<dbReference type="CDD" id="cd09906">
    <property type="entry name" value="H3TH_YEN1"/>
    <property type="match status" value="1"/>
</dbReference>
<dbReference type="OrthoDB" id="2959108at2759"/>
<dbReference type="Gene3D" id="1.10.150.20">
    <property type="entry name" value="5' to 3' exonuclease, C-terminal subdomain"/>
    <property type="match status" value="1"/>
</dbReference>
<dbReference type="InterPro" id="IPR006086">
    <property type="entry name" value="XPG-I_dom"/>
</dbReference>
<protein>
    <recommendedName>
        <fullName evidence="11">XPG-I domain-containing protein</fullName>
    </recommendedName>
</protein>
<dbReference type="GO" id="GO:0003677">
    <property type="term" value="F:DNA binding"/>
    <property type="evidence" value="ECO:0007669"/>
    <property type="project" value="InterPro"/>
</dbReference>
<dbReference type="PRINTS" id="PR00853">
    <property type="entry name" value="XPGRADSUPER"/>
</dbReference>
<feature type="domain" description="XPG N-terminal" evidence="8">
    <location>
        <begin position="269"/>
        <end position="354"/>
    </location>
</feature>
<dbReference type="Proteomes" id="UP000623467">
    <property type="component" value="Unassembled WGS sequence"/>
</dbReference>
<keyword evidence="2" id="KW-0540">Nuclease</keyword>
<dbReference type="EMBL" id="JACAZH010000028">
    <property type="protein sequence ID" value="KAF7341067.1"/>
    <property type="molecule type" value="Genomic_DNA"/>
</dbReference>
<dbReference type="GO" id="GO:0008821">
    <property type="term" value="F:crossover junction DNA endonuclease activity"/>
    <property type="evidence" value="ECO:0007669"/>
    <property type="project" value="InterPro"/>
</dbReference>